<gene>
    <name evidence="11" type="ORF">GPUN_0362</name>
</gene>
<comment type="similarity">
    <text evidence="2 7">Belongs to the concentrative nucleoside transporter (CNT) (TC 2.A.41) family.</text>
</comment>
<dbReference type="Proteomes" id="UP000053586">
    <property type="component" value="Unassembled WGS sequence"/>
</dbReference>
<evidence type="ECO:0000256" key="4">
    <source>
        <dbReference type="ARBA" id="ARBA00022692"/>
    </source>
</evidence>
<dbReference type="NCBIfam" id="TIGR00804">
    <property type="entry name" value="nupC"/>
    <property type="match status" value="1"/>
</dbReference>
<comment type="caution">
    <text evidence="11">The sequence shown here is derived from an EMBL/GenBank/DDBJ whole genome shotgun (WGS) entry which is preliminary data.</text>
</comment>
<dbReference type="PANTHER" id="PTHR10590">
    <property type="entry name" value="SODIUM/NUCLEOSIDE COTRANSPORTER"/>
    <property type="match status" value="1"/>
</dbReference>
<feature type="domain" description="Concentrative nucleoside transporter C-terminal" evidence="9">
    <location>
        <begin position="191"/>
        <end position="398"/>
    </location>
</feature>
<dbReference type="GO" id="GO:0005886">
    <property type="term" value="C:plasma membrane"/>
    <property type="evidence" value="ECO:0007669"/>
    <property type="project" value="UniProtKB-SubCell"/>
</dbReference>
<feature type="transmembrane region" description="Helical" evidence="7">
    <location>
        <begin position="29"/>
        <end position="48"/>
    </location>
</feature>
<keyword evidence="4 7" id="KW-0812">Transmembrane</keyword>
<keyword evidence="3" id="KW-1003">Cell membrane</keyword>
<protein>
    <recommendedName>
        <fullName evidence="7">Nucleoside permease</fullName>
    </recommendedName>
</protein>
<evidence type="ECO:0000313" key="12">
    <source>
        <dbReference type="Proteomes" id="UP000053586"/>
    </source>
</evidence>
<sequence>MNSLVGVVLLIGIAILCSSNRRAINLKTIGVAFLLQAGIAALVFYSDLGKNALQALSQGVTHVISYGNVGVEFVFGDLARQKVGFVVALNVLAVIIFFSALISVLYYLKIMPRVIAVLGGGISKLLGTSKTESVSAAGNIFVGLTEAPLVVKPYIKTMTKSELFAVMVGGLASTAGAMLAGYASLGIEVKHLVAASFMAAPGGLLMAKIIFPENETPVDSKHNDFSEQQEDQPSSIFEAITNGALAGLKLAASIAALLIAFVALIAMVNGLFGYLGSLAGYPQLSLQVILAYIFSPLAYAIGVPWSESLAVGQLLGEKLVVNEFVAFISLQGMSDLSEHSRIIATFALCGFANLGSLAILLGGLGTMAPSRRADISNLGLKAVLAATLANLMSAALAGLFLTI</sequence>
<accession>H5T868</accession>
<name>H5T868_9ALTE</name>
<dbReference type="Pfam" id="PF01773">
    <property type="entry name" value="Nucleos_tra2_N"/>
    <property type="match status" value="1"/>
</dbReference>
<feature type="transmembrane region" description="Helical" evidence="7">
    <location>
        <begin position="250"/>
        <end position="272"/>
    </location>
</feature>
<dbReference type="Pfam" id="PF07670">
    <property type="entry name" value="Gate"/>
    <property type="match status" value="1"/>
</dbReference>
<reference evidence="11 12" key="2">
    <citation type="journal article" date="2017" name="Antonie Van Leeuwenhoek">
        <title>Rhizobium rhizosphaerae sp. nov., a novel species isolated from rice rhizosphere.</title>
        <authorList>
            <person name="Zhao J.J."/>
            <person name="Zhang J."/>
            <person name="Zhang R.J."/>
            <person name="Zhang C.W."/>
            <person name="Yin H.Q."/>
            <person name="Zhang X.X."/>
        </authorList>
    </citation>
    <scope>NUCLEOTIDE SEQUENCE [LARGE SCALE GENOMIC DNA]</scope>
    <source>
        <strain evidence="11 12">ACAM 611</strain>
    </source>
</reference>
<dbReference type="EMBL" id="BAET01000006">
    <property type="protein sequence ID" value="GAB54509.1"/>
    <property type="molecule type" value="Genomic_DNA"/>
</dbReference>
<evidence type="ECO:0000256" key="5">
    <source>
        <dbReference type="ARBA" id="ARBA00022989"/>
    </source>
</evidence>
<dbReference type="GO" id="GO:0005337">
    <property type="term" value="F:nucleoside transmembrane transporter activity"/>
    <property type="evidence" value="ECO:0007669"/>
    <property type="project" value="InterPro"/>
</dbReference>
<dbReference type="Pfam" id="PF07662">
    <property type="entry name" value="Nucleos_tra2_C"/>
    <property type="match status" value="1"/>
</dbReference>
<evidence type="ECO:0000256" key="3">
    <source>
        <dbReference type="ARBA" id="ARBA00022475"/>
    </source>
</evidence>
<keyword evidence="5 7" id="KW-1133">Transmembrane helix</keyword>
<evidence type="ECO:0000259" key="8">
    <source>
        <dbReference type="Pfam" id="PF01773"/>
    </source>
</evidence>
<evidence type="ECO:0000256" key="1">
    <source>
        <dbReference type="ARBA" id="ARBA00004651"/>
    </source>
</evidence>
<dbReference type="InterPro" id="IPR002668">
    <property type="entry name" value="CNT_N_dom"/>
</dbReference>
<dbReference type="InterPro" id="IPR018270">
    <property type="entry name" value="C_nuclsd_transpt_met_bac"/>
</dbReference>
<keyword evidence="7" id="KW-0813">Transport</keyword>
<dbReference type="RefSeq" id="WP_006002817.1">
    <property type="nucleotide sequence ID" value="NZ_BAET01000006.1"/>
</dbReference>
<proteinExistence type="inferred from homology"/>
<feature type="domain" description="Nucleoside transporter/FeoB GTPase Gate" evidence="10">
    <location>
        <begin position="89"/>
        <end position="185"/>
    </location>
</feature>
<feature type="transmembrane region" description="Helical" evidence="7">
    <location>
        <begin position="378"/>
        <end position="401"/>
    </location>
</feature>
<reference evidence="11 12" key="1">
    <citation type="journal article" date="2012" name="J. Bacteriol.">
        <title>Genome sequence of proteorhodopsin-containing sea ice bacterium Glaciecola punicea ACAM 611T.</title>
        <authorList>
            <person name="Qin Q.-L."/>
            <person name="Xie B.-B."/>
            <person name="Shu Y.-L."/>
            <person name="Rong J.-C."/>
            <person name="Zhao D.-L."/>
            <person name="Zhang X.-Y."/>
            <person name="Chen X.-L."/>
            <person name="Zhou B.-C."/>
            <person name="Zhanga Y.-Z."/>
        </authorList>
    </citation>
    <scope>NUCLEOTIDE SEQUENCE [LARGE SCALE GENOMIC DNA]</scope>
    <source>
        <strain evidence="11 12">ACAM 611</strain>
    </source>
</reference>
<dbReference type="InterPro" id="IPR011642">
    <property type="entry name" value="Gate_dom"/>
</dbReference>
<evidence type="ECO:0000256" key="6">
    <source>
        <dbReference type="ARBA" id="ARBA00023136"/>
    </source>
</evidence>
<dbReference type="PANTHER" id="PTHR10590:SF4">
    <property type="entry name" value="SOLUTE CARRIER FAMILY 28 MEMBER 3"/>
    <property type="match status" value="1"/>
</dbReference>
<organism evidence="11 12">
    <name type="scientific">Glaciecola punicea ACAM 611</name>
    <dbReference type="NCBI Taxonomy" id="1121923"/>
    <lineage>
        <taxon>Bacteria</taxon>
        <taxon>Pseudomonadati</taxon>
        <taxon>Pseudomonadota</taxon>
        <taxon>Gammaproteobacteria</taxon>
        <taxon>Alteromonadales</taxon>
        <taxon>Alteromonadaceae</taxon>
        <taxon>Glaciecola</taxon>
    </lineage>
</organism>
<keyword evidence="12" id="KW-1185">Reference proteome</keyword>
<feature type="transmembrane region" description="Helical" evidence="7">
    <location>
        <begin position="342"/>
        <end position="366"/>
    </location>
</feature>
<evidence type="ECO:0000259" key="10">
    <source>
        <dbReference type="Pfam" id="PF07670"/>
    </source>
</evidence>
<evidence type="ECO:0000256" key="2">
    <source>
        <dbReference type="ARBA" id="ARBA00009033"/>
    </source>
</evidence>
<evidence type="ECO:0000256" key="7">
    <source>
        <dbReference type="RuleBase" id="RU362018"/>
    </source>
</evidence>
<keyword evidence="6 7" id="KW-0472">Membrane</keyword>
<evidence type="ECO:0000313" key="11">
    <source>
        <dbReference type="EMBL" id="GAB54509.1"/>
    </source>
</evidence>
<dbReference type="STRING" id="56804.BAE46_12965"/>
<dbReference type="OrthoDB" id="9766455at2"/>
<dbReference type="InterPro" id="IPR011657">
    <property type="entry name" value="CNT_C_dom"/>
</dbReference>
<dbReference type="GO" id="GO:0015293">
    <property type="term" value="F:symporter activity"/>
    <property type="evidence" value="ECO:0007669"/>
    <property type="project" value="TreeGrafter"/>
</dbReference>
<feature type="transmembrane region" description="Helical" evidence="7">
    <location>
        <begin position="284"/>
        <end position="305"/>
    </location>
</feature>
<comment type="subcellular location">
    <subcellularLocation>
        <location evidence="1">Cell membrane</location>
        <topology evidence="1">Multi-pass membrane protein</topology>
    </subcellularLocation>
</comment>
<feature type="transmembrane region" description="Helical" evidence="7">
    <location>
        <begin position="83"/>
        <end position="108"/>
    </location>
</feature>
<dbReference type="InterPro" id="IPR008276">
    <property type="entry name" value="C_nuclsd_transpt"/>
</dbReference>
<evidence type="ECO:0000259" key="9">
    <source>
        <dbReference type="Pfam" id="PF07662"/>
    </source>
</evidence>
<feature type="transmembrane region" description="Helical" evidence="7">
    <location>
        <begin position="163"/>
        <end position="185"/>
    </location>
</feature>
<dbReference type="eggNOG" id="COG1972">
    <property type="taxonomic scope" value="Bacteria"/>
</dbReference>
<feature type="domain" description="Concentrative nucleoside transporter N-terminal" evidence="8">
    <location>
        <begin position="5"/>
        <end position="78"/>
    </location>
</feature>
<dbReference type="AlphaFoldDB" id="H5T868"/>
<comment type="caution">
    <text evidence="7">Lacks conserved residue(s) required for the propagation of feature annotation.</text>
</comment>